<keyword evidence="5" id="KW-0963">Cytoplasm</keyword>
<dbReference type="InterPro" id="IPR001683">
    <property type="entry name" value="PX_dom"/>
</dbReference>
<evidence type="ECO:0000256" key="9">
    <source>
        <dbReference type="ARBA" id="ARBA00041273"/>
    </source>
</evidence>
<evidence type="ECO:0000256" key="1">
    <source>
        <dbReference type="ARBA" id="ARBA00004184"/>
    </source>
</evidence>
<dbReference type="GO" id="GO:0034727">
    <property type="term" value="P:piecemeal microautophagy of the nucleus"/>
    <property type="evidence" value="ECO:0007669"/>
    <property type="project" value="TreeGrafter"/>
</dbReference>
<evidence type="ECO:0000313" key="14">
    <source>
        <dbReference type="Proteomes" id="UP000189580"/>
    </source>
</evidence>
<dbReference type="Pfam" id="PF09325">
    <property type="entry name" value="Vps5"/>
    <property type="match status" value="1"/>
</dbReference>
<keyword evidence="4" id="KW-0813">Transport</keyword>
<evidence type="ECO:0000256" key="10">
    <source>
        <dbReference type="SAM" id="Coils"/>
    </source>
</evidence>
<evidence type="ECO:0000313" key="13">
    <source>
        <dbReference type="EMBL" id="ANB12456.1"/>
    </source>
</evidence>
<feature type="compositionally biased region" description="Low complexity" evidence="11">
    <location>
        <begin position="56"/>
        <end position="66"/>
    </location>
</feature>
<evidence type="ECO:0000256" key="8">
    <source>
        <dbReference type="ARBA" id="ARBA00040748"/>
    </source>
</evidence>
<dbReference type="GO" id="GO:0000407">
    <property type="term" value="C:phagophore assembly site"/>
    <property type="evidence" value="ECO:0007669"/>
    <property type="project" value="TreeGrafter"/>
</dbReference>
<comment type="similarity">
    <text evidence="3">Belongs to the sorting nexin family.</text>
</comment>
<reference evidence="13 14" key="1">
    <citation type="submission" date="2016-02" db="EMBL/GenBank/DDBJ databases">
        <title>Complete genome sequence and transcriptome regulation of the pentose utilising yeast Sugiyamaella lignohabitans.</title>
        <authorList>
            <person name="Bellasio M."/>
            <person name="Peymann A."/>
            <person name="Valli M."/>
            <person name="Sipitzky M."/>
            <person name="Graf A."/>
            <person name="Sauer M."/>
            <person name="Marx H."/>
            <person name="Mattanovich D."/>
        </authorList>
    </citation>
    <scope>NUCLEOTIDE SEQUENCE [LARGE SCALE GENOMIC DNA]</scope>
    <source>
        <strain evidence="13 14">CBS 10342</strain>
    </source>
</reference>
<keyword evidence="14" id="KW-1185">Reference proteome</keyword>
<dbReference type="PANTHER" id="PTHR45949">
    <property type="entry name" value="SORTING NEXIN-4"/>
    <property type="match status" value="1"/>
</dbReference>
<evidence type="ECO:0000259" key="12">
    <source>
        <dbReference type="PROSITE" id="PS50195"/>
    </source>
</evidence>
<dbReference type="SUPFAM" id="SSF64268">
    <property type="entry name" value="PX domain"/>
    <property type="match status" value="1"/>
</dbReference>
<dbReference type="Pfam" id="PF00787">
    <property type="entry name" value="PX"/>
    <property type="match status" value="1"/>
</dbReference>
<dbReference type="GO" id="GO:0005769">
    <property type="term" value="C:early endosome"/>
    <property type="evidence" value="ECO:0007669"/>
    <property type="project" value="TreeGrafter"/>
</dbReference>
<feature type="domain" description="PX" evidence="12">
    <location>
        <begin position="76"/>
        <end position="198"/>
    </location>
</feature>
<dbReference type="InterPro" id="IPR027267">
    <property type="entry name" value="AH/BAR_dom_sf"/>
</dbReference>
<dbReference type="GeneID" id="30037774"/>
<dbReference type="GO" id="GO:0061709">
    <property type="term" value="P:reticulophagy"/>
    <property type="evidence" value="ECO:0007669"/>
    <property type="project" value="TreeGrafter"/>
</dbReference>
<keyword evidence="7" id="KW-0472">Membrane</keyword>
<dbReference type="OrthoDB" id="205639at2759"/>
<evidence type="ECO:0000256" key="4">
    <source>
        <dbReference type="ARBA" id="ARBA00022448"/>
    </source>
</evidence>
<proteinExistence type="inferred from homology"/>
<feature type="coiled-coil region" evidence="10">
    <location>
        <begin position="400"/>
        <end position="434"/>
    </location>
</feature>
<dbReference type="SMART" id="SM00312">
    <property type="entry name" value="PX"/>
    <property type="match status" value="1"/>
</dbReference>
<organism evidence="13 14">
    <name type="scientific">Sugiyamaella lignohabitans</name>
    <dbReference type="NCBI Taxonomy" id="796027"/>
    <lineage>
        <taxon>Eukaryota</taxon>
        <taxon>Fungi</taxon>
        <taxon>Dikarya</taxon>
        <taxon>Ascomycota</taxon>
        <taxon>Saccharomycotina</taxon>
        <taxon>Dipodascomycetes</taxon>
        <taxon>Dipodascales</taxon>
        <taxon>Trichomonascaceae</taxon>
        <taxon>Sugiyamaella</taxon>
    </lineage>
</organism>
<protein>
    <recommendedName>
        <fullName evidence="8">Sorting nexin-4</fullName>
    </recommendedName>
    <alternativeName>
        <fullName evidence="9">Autophagy-related protein 24</fullName>
    </alternativeName>
</protein>
<dbReference type="RefSeq" id="XP_018734933.1">
    <property type="nucleotide sequence ID" value="XM_018882668.1"/>
</dbReference>
<dbReference type="GO" id="GO:0000422">
    <property type="term" value="P:autophagy of mitochondrion"/>
    <property type="evidence" value="ECO:0007669"/>
    <property type="project" value="TreeGrafter"/>
</dbReference>
<keyword evidence="10" id="KW-0175">Coiled coil</keyword>
<feature type="region of interest" description="Disordered" evidence="11">
    <location>
        <begin position="1"/>
        <end position="67"/>
    </location>
</feature>
<dbReference type="GO" id="GO:0035091">
    <property type="term" value="F:phosphatidylinositol binding"/>
    <property type="evidence" value="ECO:0007669"/>
    <property type="project" value="InterPro"/>
</dbReference>
<dbReference type="Gene3D" id="1.20.1270.60">
    <property type="entry name" value="Arfaptin homology (AH) domain/BAR domain"/>
    <property type="match status" value="1"/>
</dbReference>
<name>A0A167D465_9ASCO</name>
<comment type="subcellular location">
    <subcellularLocation>
        <location evidence="2">Cytoplasm</location>
    </subcellularLocation>
    <subcellularLocation>
        <location evidence="1">Endomembrane system</location>
        <topology evidence="1">Peripheral membrane protein</topology>
    </subcellularLocation>
</comment>
<evidence type="ECO:0000256" key="5">
    <source>
        <dbReference type="ARBA" id="ARBA00022490"/>
    </source>
</evidence>
<dbReference type="InterPro" id="IPR036871">
    <property type="entry name" value="PX_dom_sf"/>
</dbReference>
<evidence type="ECO:0000256" key="3">
    <source>
        <dbReference type="ARBA" id="ARBA00010883"/>
    </source>
</evidence>
<evidence type="ECO:0000256" key="6">
    <source>
        <dbReference type="ARBA" id="ARBA00023121"/>
    </source>
</evidence>
<dbReference type="Gene3D" id="3.30.1520.10">
    <property type="entry name" value="Phox-like domain"/>
    <property type="match status" value="1"/>
</dbReference>
<accession>A0A167D465</accession>
<dbReference type="InterPro" id="IPR015404">
    <property type="entry name" value="Vps5_C"/>
</dbReference>
<evidence type="ECO:0000256" key="7">
    <source>
        <dbReference type="ARBA" id="ARBA00023136"/>
    </source>
</evidence>
<dbReference type="CDD" id="cd06863">
    <property type="entry name" value="PX_Atg24p"/>
    <property type="match status" value="1"/>
</dbReference>
<gene>
    <name evidence="13" type="primary">SNX4</name>
    <name evidence="13" type="ORF">AWJ20_711</name>
</gene>
<keyword evidence="6" id="KW-0446">Lipid-binding</keyword>
<dbReference type="PROSITE" id="PS50195">
    <property type="entry name" value="PX"/>
    <property type="match status" value="1"/>
</dbReference>
<dbReference type="EMBL" id="CP014501">
    <property type="protein sequence ID" value="ANB12456.1"/>
    <property type="molecule type" value="Genomic_DNA"/>
</dbReference>
<dbReference type="PANTHER" id="PTHR45949:SF2">
    <property type="entry name" value="SORTING NEXIN-4"/>
    <property type="match status" value="1"/>
</dbReference>
<evidence type="ECO:0000256" key="2">
    <source>
        <dbReference type="ARBA" id="ARBA00004496"/>
    </source>
</evidence>
<dbReference type="GO" id="GO:0032456">
    <property type="term" value="P:endocytic recycling"/>
    <property type="evidence" value="ECO:0007669"/>
    <property type="project" value="TreeGrafter"/>
</dbReference>
<dbReference type="AlphaFoldDB" id="A0A167D465"/>
<dbReference type="KEGG" id="slb:AWJ20_711"/>
<dbReference type="SUPFAM" id="SSF103657">
    <property type="entry name" value="BAR/IMD domain-like"/>
    <property type="match status" value="1"/>
</dbReference>
<evidence type="ECO:0000256" key="11">
    <source>
        <dbReference type="SAM" id="MobiDB-lite"/>
    </source>
</evidence>
<dbReference type="GO" id="GO:0015031">
    <property type="term" value="P:protein transport"/>
    <property type="evidence" value="ECO:0007669"/>
    <property type="project" value="TreeGrafter"/>
</dbReference>
<dbReference type="Proteomes" id="UP000189580">
    <property type="component" value="Chromosome a"/>
</dbReference>
<sequence>MSDFTNVTWDSADADEAAASESSHNAAGPSSAYNDDTFHPTDTDYVSNGDEGGIGSSSEAGPSSSSHLFASTKSDIYFNCLVNDPQKEQDGQNAYITYCVSTETNSPSFQNATARVRRRFSDFVYLYNTLLNQYPAVAVPPLPDKSRLEYIKGDRFASEFTLKRATSLTRFLSRVTHHPLLKKSRSLYTFLESDDWNAYKKHKGGSRLSSASGGGTDLVNPNTAPEVVSVLDGISDTFLNAFAKVNNQSQELIEVKERADKLDDNLGAIIKTFSRVVRRQSDLVHDLDEFSQQMKKLSTLEPQLGREFQEFARGVEYFSQNANILREQVDNDYIVSLRDMENYVASIKGLIRARDQKQLDFEGLSDYLTKAESDRNTLLSGGGSNFLRNKVEDLRGINHEVARKERLNKLESKIKDLQQEVSGAKITSEKFEEVTLNEVAIFESIKSLEMKDTLAGLADGHIEFYQNMIKEWSSIAKTIGAQPDA</sequence>